<dbReference type="RefSeq" id="WP_149074340.1">
    <property type="nucleotide sequence ID" value="NZ_CP043329.1"/>
</dbReference>
<dbReference type="Gene3D" id="3.40.50.720">
    <property type="entry name" value="NAD(P)-binding Rossmann-like Domain"/>
    <property type="match status" value="1"/>
</dbReference>
<sequence>MIAPSIAKEEEIKDITLYQAAVLEHPRHFTLRDEQLREPQDDEVCVKLQGCGLCASSIPLWQGRQWFTYPAEAGAPGHEAWGIVHAVGKNIHPDLIGKRVALLSHHGFAHYDYVTENQLLIIPNELANIPFPGEPLACAVNIFRRSNIQKDQTVAIIGMGFLGLLLLQLAKHKGAKVMALSRRSFALELAKEMSADEQIILDDHYQIIEQVRGLTDGQFCDHVIECTGKEWPLNLAGELCKERGQITIAGYHQDGMRQVNIQQWNWKGLDVINAHERDPQQYMKGMQEALDLVSNATLKPHKLYTHHFPLAQINDAFALQEDAPEGYVKAYIEFN</sequence>
<keyword evidence="2 4" id="KW-0862">Zinc</keyword>
<dbReference type="PROSITE" id="PS00059">
    <property type="entry name" value="ADH_ZINC"/>
    <property type="match status" value="1"/>
</dbReference>
<evidence type="ECO:0000259" key="5">
    <source>
        <dbReference type="Pfam" id="PF00107"/>
    </source>
</evidence>
<dbReference type="SUPFAM" id="SSF50129">
    <property type="entry name" value="GroES-like"/>
    <property type="match status" value="1"/>
</dbReference>
<evidence type="ECO:0000256" key="3">
    <source>
        <dbReference type="ARBA" id="ARBA00023002"/>
    </source>
</evidence>
<feature type="domain" description="Alcohol dehydrogenase-like C-terminal" evidence="5">
    <location>
        <begin position="162"/>
        <end position="284"/>
    </location>
</feature>
<feature type="domain" description="Alcohol dehydrogenase-like N-terminal" evidence="6">
    <location>
        <begin position="41"/>
        <end position="101"/>
    </location>
</feature>
<dbReference type="InterPro" id="IPR002328">
    <property type="entry name" value="ADH_Zn_CS"/>
</dbReference>
<proteinExistence type="inferred from homology"/>
<evidence type="ECO:0000313" key="8">
    <source>
        <dbReference type="Proteomes" id="UP000323653"/>
    </source>
</evidence>
<dbReference type="AlphaFoldDB" id="A0A5C0VK65"/>
<dbReference type="Pfam" id="PF00107">
    <property type="entry name" value="ADH_zinc_N"/>
    <property type="match status" value="1"/>
</dbReference>
<dbReference type="InterPro" id="IPR013154">
    <property type="entry name" value="ADH-like_N"/>
</dbReference>
<dbReference type="Proteomes" id="UP000323653">
    <property type="component" value="Chromosome"/>
</dbReference>
<name>A0A5C0VK65_9SPHI</name>
<evidence type="ECO:0000259" key="6">
    <source>
        <dbReference type="Pfam" id="PF08240"/>
    </source>
</evidence>
<comment type="similarity">
    <text evidence="4">Belongs to the zinc-containing alcohol dehydrogenase family.</text>
</comment>
<evidence type="ECO:0000313" key="7">
    <source>
        <dbReference type="EMBL" id="QEK51324.1"/>
    </source>
</evidence>
<dbReference type="InterPro" id="IPR013149">
    <property type="entry name" value="ADH-like_C"/>
</dbReference>
<organism evidence="7 8">
    <name type="scientific">Pedobacter aquae</name>
    <dbReference type="NCBI Taxonomy" id="2605747"/>
    <lineage>
        <taxon>Bacteria</taxon>
        <taxon>Pseudomonadati</taxon>
        <taxon>Bacteroidota</taxon>
        <taxon>Sphingobacteriia</taxon>
        <taxon>Sphingobacteriales</taxon>
        <taxon>Sphingobacteriaceae</taxon>
        <taxon>Pedobacter</taxon>
    </lineage>
</organism>
<dbReference type="GO" id="GO:0008270">
    <property type="term" value="F:zinc ion binding"/>
    <property type="evidence" value="ECO:0007669"/>
    <property type="project" value="InterPro"/>
</dbReference>
<reference evidence="7 8" key="1">
    <citation type="submission" date="2019-08" db="EMBL/GenBank/DDBJ databases">
        <title>Pedobacter sp. nov., isolated from Han river, South Korea.</title>
        <authorList>
            <person name="Lee D.-H."/>
            <person name="Kim Y.-S."/>
            <person name="Hwang E.-M."/>
            <person name="Le Tran T.C."/>
            <person name="Cha C.-J."/>
        </authorList>
    </citation>
    <scope>NUCLEOTIDE SEQUENCE [LARGE SCALE GENOMIC DNA]</scope>
    <source>
        <strain evidence="7 8">CJ43</strain>
    </source>
</reference>
<evidence type="ECO:0000256" key="4">
    <source>
        <dbReference type="RuleBase" id="RU361277"/>
    </source>
</evidence>
<dbReference type="PANTHER" id="PTHR43401:SF2">
    <property type="entry name" value="L-THREONINE 3-DEHYDROGENASE"/>
    <property type="match status" value="1"/>
</dbReference>
<gene>
    <name evidence="7" type="ORF">FYC62_06325</name>
</gene>
<keyword evidence="1 4" id="KW-0479">Metal-binding</keyword>
<dbReference type="EMBL" id="CP043329">
    <property type="protein sequence ID" value="QEK51324.1"/>
    <property type="molecule type" value="Genomic_DNA"/>
</dbReference>
<protein>
    <submittedName>
        <fullName evidence="7">Zinc-binding dehydrogenase</fullName>
    </submittedName>
</protein>
<accession>A0A5C0VK65</accession>
<dbReference type="CDD" id="cd08269">
    <property type="entry name" value="Zn_ADH9"/>
    <property type="match status" value="1"/>
</dbReference>
<evidence type="ECO:0000256" key="1">
    <source>
        <dbReference type="ARBA" id="ARBA00022723"/>
    </source>
</evidence>
<dbReference type="Gene3D" id="3.90.180.10">
    <property type="entry name" value="Medium-chain alcohol dehydrogenases, catalytic domain"/>
    <property type="match status" value="2"/>
</dbReference>
<dbReference type="Pfam" id="PF08240">
    <property type="entry name" value="ADH_N"/>
    <property type="match status" value="1"/>
</dbReference>
<dbReference type="KEGG" id="pej:FYC62_06325"/>
<dbReference type="GO" id="GO:0016491">
    <property type="term" value="F:oxidoreductase activity"/>
    <property type="evidence" value="ECO:0007669"/>
    <property type="project" value="UniProtKB-KW"/>
</dbReference>
<keyword evidence="8" id="KW-1185">Reference proteome</keyword>
<comment type="cofactor">
    <cofactor evidence="4">
        <name>Zn(2+)</name>
        <dbReference type="ChEBI" id="CHEBI:29105"/>
    </cofactor>
</comment>
<dbReference type="InterPro" id="IPR050129">
    <property type="entry name" value="Zn_alcohol_dh"/>
</dbReference>
<dbReference type="InterPro" id="IPR011032">
    <property type="entry name" value="GroES-like_sf"/>
</dbReference>
<dbReference type="PANTHER" id="PTHR43401">
    <property type="entry name" value="L-THREONINE 3-DEHYDROGENASE"/>
    <property type="match status" value="1"/>
</dbReference>
<dbReference type="InterPro" id="IPR036291">
    <property type="entry name" value="NAD(P)-bd_dom_sf"/>
</dbReference>
<keyword evidence="3" id="KW-0560">Oxidoreductase</keyword>
<evidence type="ECO:0000256" key="2">
    <source>
        <dbReference type="ARBA" id="ARBA00022833"/>
    </source>
</evidence>
<dbReference type="SUPFAM" id="SSF51735">
    <property type="entry name" value="NAD(P)-binding Rossmann-fold domains"/>
    <property type="match status" value="1"/>
</dbReference>